<dbReference type="GO" id="GO:0031956">
    <property type="term" value="F:medium-chain fatty acid-CoA ligase activity"/>
    <property type="evidence" value="ECO:0007669"/>
    <property type="project" value="UniProtKB-EC"/>
</dbReference>
<evidence type="ECO:0000313" key="10">
    <source>
        <dbReference type="Proteomes" id="UP001460270"/>
    </source>
</evidence>
<dbReference type="InterPro" id="IPR045851">
    <property type="entry name" value="AMP-bd_C_sf"/>
</dbReference>
<keyword evidence="10" id="KW-1185">Reference proteome</keyword>
<dbReference type="EMBL" id="JBBPFD010000007">
    <property type="protein sequence ID" value="KAK7919419.1"/>
    <property type="molecule type" value="Genomic_DNA"/>
</dbReference>
<dbReference type="SUPFAM" id="SSF56801">
    <property type="entry name" value="Acetyl-CoA synthetase-like"/>
    <property type="match status" value="1"/>
</dbReference>
<dbReference type="FunFam" id="3.30.300.30:FF:000008">
    <property type="entry name" value="2,3-dihydroxybenzoate-AMP ligase"/>
    <property type="match status" value="1"/>
</dbReference>
<evidence type="ECO:0000256" key="2">
    <source>
        <dbReference type="ARBA" id="ARBA00022598"/>
    </source>
</evidence>
<evidence type="ECO:0000256" key="3">
    <source>
        <dbReference type="ARBA" id="ARBA00037247"/>
    </source>
</evidence>
<dbReference type="Pfam" id="PF13193">
    <property type="entry name" value="AMP-binding_C"/>
    <property type="match status" value="1"/>
</dbReference>
<dbReference type="AlphaFoldDB" id="A0AAW0PII8"/>
<dbReference type="Pfam" id="PF00501">
    <property type="entry name" value="AMP-binding"/>
    <property type="match status" value="1"/>
</dbReference>
<comment type="catalytic activity">
    <reaction evidence="6">
        <text>a medium-chain fatty acid + ATP + CoA = a medium-chain fatty acyl-CoA + AMP + diphosphate</text>
        <dbReference type="Rhea" id="RHEA:48340"/>
        <dbReference type="ChEBI" id="CHEBI:30616"/>
        <dbReference type="ChEBI" id="CHEBI:33019"/>
        <dbReference type="ChEBI" id="CHEBI:57287"/>
        <dbReference type="ChEBI" id="CHEBI:59558"/>
        <dbReference type="ChEBI" id="CHEBI:90546"/>
        <dbReference type="ChEBI" id="CHEBI:456215"/>
        <dbReference type="EC" id="6.2.1.2"/>
    </reaction>
</comment>
<evidence type="ECO:0000256" key="6">
    <source>
        <dbReference type="ARBA" id="ARBA00048277"/>
    </source>
</evidence>
<comment type="similarity">
    <text evidence="1">Belongs to the ATP-dependent AMP-binding enzyme family.</text>
</comment>
<evidence type="ECO:0000256" key="4">
    <source>
        <dbReference type="ARBA" id="ARBA00039638"/>
    </source>
</evidence>
<comment type="caution">
    <text evidence="9">The sequence shown here is derived from an EMBL/GenBank/DDBJ whole genome shotgun (WGS) entry which is preliminary data.</text>
</comment>
<dbReference type="GO" id="GO:0006631">
    <property type="term" value="P:fatty acid metabolic process"/>
    <property type="evidence" value="ECO:0007669"/>
    <property type="project" value="TreeGrafter"/>
</dbReference>
<evidence type="ECO:0000259" key="7">
    <source>
        <dbReference type="Pfam" id="PF00501"/>
    </source>
</evidence>
<name>A0AAW0PII8_9GOBI</name>
<keyword evidence="2" id="KW-0436">Ligase</keyword>
<accession>A0AAW0PII8</accession>
<dbReference type="InterPro" id="IPR000873">
    <property type="entry name" value="AMP-dep_synth/lig_dom"/>
</dbReference>
<evidence type="ECO:0000313" key="9">
    <source>
        <dbReference type="EMBL" id="KAK7919419.1"/>
    </source>
</evidence>
<feature type="domain" description="AMP-binding enzyme C-terminal" evidence="8">
    <location>
        <begin position="122"/>
        <end position="197"/>
    </location>
</feature>
<comment type="catalytic activity">
    <reaction evidence="5">
        <text>octanoate + ATP + CoA = octanoyl-CoA + AMP + diphosphate</text>
        <dbReference type="Rhea" id="RHEA:33631"/>
        <dbReference type="ChEBI" id="CHEBI:25646"/>
        <dbReference type="ChEBI" id="CHEBI:30616"/>
        <dbReference type="ChEBI" id="CHEBI:33019"/>
        <dbReference type="ChEBI" id="CHEBI:57287"/>
        <dbReference type="ChEBI" id="CHEBI:57386"/>
        <dbReference type="ChEBI" id="CHEBI:456215"/>
    </reaction>
</comment>
<dbReference type="Proteomes" id="UP001460270">
    <property type="component" value="Unassembled WGS sequence"/>
</dbReference>
<evidence type="ECO:0000256" key="5">
    <source>
        <dbReference type="ARBA" id="ARBA00047319"/>
    </source>
</evidence>
<dbReference type="PANTHER" id="PTHR43201:SF5">
    <property type="entry name" value="MEDIUM-CHAIN ACYL-COA LIGASE ACSF2, MITOCHONDRIAL"/>
    <property type="match status" value="1"/>
</dbReference>
<organism evidence="9 10">
    <name type="scientific">Mugilogobius chulae</name>
    <name type="common">yellowstripe goby</name>
    <dbReference type="NCBI Taxonomy" id="88201"/>
    <lineage>
        <taxon>Eukaryota</taxon>
        <taxon>Metazoa</taxon>
        <taxon>Chordata</taxon>
        <taxon>Craniata</taxon>
        <taxon>Vertebrata</taxon>
        <taxon>Euteleostomi</taxon>
        <taxon>Actinopterygii</taxon>
        <taxon>Neopterygii</taxon>
        <taxon>Teleostei</taxon>
        <taxon>Neoteleostei</taxon>
        <taxon>Acanthomorphata</taxon>
        <taxon>Gobiaria</taxon>
        <taxon>Gobiiformes</taxon>
        <taxon>Gobioidei</taxon>
        <taxon>Gobiidae</taxon>
        <taxon>Gobionellinae</taxon>
        <taxon>Mugilogobius</taxon>
    </lineage>
</organism>
<sequence length="214" mass="24146">MFQIGYGTTENSPVTFCGTPLDSLERKCETVGYIIDHVEAKVVNPTTGQIVPLGELGEVMIRGFCVMLEYWDDEAKTAETITRDGWYKSGDIGSLDAYGYLKIEGRIKDMIIRGGENIYPAEIEQFLHTHPKIKEAQVVGVKDERMGEEICACIKLVDGEECTPEEIKTFCKNNISHFKIPRYVLFVTSYPLTVTGKIQKNILRDVAEKQLKLK</sequence>
<reference evidence="10" key="1">
    <citation type="submission" date="2024-04" db="EMBL/GenBank/DDBJ databases">
        <title>Salinicola lusitanus LLJ914,a marine bacterium isolated from the Okinawa Trough.</title>
        <authorList>
            <person name="Li J."/>
        </authorList>
    </citation>
    <scope>NUCLEOTIDE SEQUENCE [LARGE SCALE GENOMIC DNA]</scope>
</reference>
<protein>
    <recommendedName>
        <fullName evidence="4">Medium-chain acyl-CoA ligase ACSF2, mitochondrial</fullName>
    </recommendedName>
</protein>
<comment type="function">
    <text evidence="3">Acyl-CoA synthases catalyze the initial reaction in fatty acid metabolism, by forming a thioester with CoA. Has some preference toward medium-chain substrates. Plays a role in adipocyte differentiation.</text>
</comment>
<dbReference type="InterPro" id="IPR042099">
    <property type="entry name" value="ANL_N_sf"/>
</dbReference>
<evidence type="ECO:0000259" key="8">
    <source>
        <dbReference type="Pfam" id="PF13193"/>
    </source>
</evidence>
<dbReference type="PANTHER" id="PTHR43201">
    <property type="entry name" value="ACYL-COA SYNTHETASE"/>
    <property type="match status" value="1"/>
</dbReference>
<dbReference type="Gene3D" id="3.40.50.12780">
    <property type="entry name" value="N-terminal domain of ligase-like"/>
    <property type="match status" value="1"/>
</dbReference>
<feature type="domain" description="AMP-dependent synthetase/ligase" evidence="7">
    <location>
        <begin position="4"/>
        <end position="71"/>
    </location>
</feature>
<evidence type="ECO:0000256" key="1">
    <source>
        <dbReference type="ARBA" id="ARBA00006432"/>
    </source>
</evidence>
<gene>
    <name evidence="9" type="ORF">WMY93_010703</name>
</gene>
<dbReference type="InterPro" id="IPR025110">
    <property type="entry name" value="AMP-bd_C"/>
</dbReference>
<proteinExistence type="inferred from homology"/>
<dbReference type="Gene3D" id="3.30.300.30">
    <property type="match status" value="1"/>
</dbReference>